<dbReference type="GeneID" id="136081517"/>
<accession>A0ABM4C053</accession>
<name>A0ABM4C053_HYDVU</name>
<dbReference type="InterPro" id="IPR029054">
    <property type="entry name" value="dUTPase-like"/>
</dbReference>
<dbReference type="EC" id="3.6.1.23" evidence="5"/>
<keyword evidence="4 5" id="KW-0546">Nucleotide metabolism</keyword>
<evidence type="ECO:0000313" key="7">
    <source>
        <dbReference type="Proteomes" id="UP001652625"/>
    </source>
</evidence>
<dbReference type="CDD" id="cd07557">
    <property type="entry name" value="trimeric_dUTPase"/>
    <property type="match status" value="1"/>
</dbReference>
<dbReference type="InterPro" id="IPR036157">
    <property type="entry name" value="dUTPase-like_sf"/>
</dbReference>
<dbReference type="RefSeq" id="XP_065654911.1">
    <property type="nucleotide sequence ID" value="XM_065798839.1"/>
</dbReference>
<keyword evidence="5" id="KW-0460">Magnesium</keyword>
<keyword evidence="7" id="KW-1185">Reference proteome</keyword>
<keyword evidence="5" id="KW-0479">Metal-binding</keyword>
<keyword evidence="3 5" id="KW-0378">Hydrolase</keyword>
<sequence length="152" mass="17099">MTYKFKVQSVINKKVETKESACFNLRSTKDYILQPQQRILVNAGVYIDLMEPDLVGHIYSKSGIAFKYDVAVLNSPGIIDADYKDEIKVLLIIHSKEEYIINPRDAVAQMGFVKIFKAVKKVIESDGCACREVTMTIIKDVERKSGFGSTGK</sequence>
<gene>
    <name evidence="8" type="primary">LOC136081517</name>
</gene>
<comment type="catalytic activity">
    <reaction evidence="5">
        <text>dUTP + H2O = dUMP + diphosphate + H(+)</text>
        <dbReference type="Rhea" id="RHEA:10248"/>
        <dbReference type="ChEBI" id="CHEBI:15377"/>
        <dbReference type="ChEBI" id="CHEBI:15378"/>
        <dbReference type="ChEBI" id="CHEBI:33019"/>
        <dbReference type="ChEBI" id="CHEBI:61555"/>
        <dbReference type="ChEBI" id="CHEBI:246422"/>
        <dbReference type="EC" id="3.6.1.23"/>
    </reaction>
</comment>
<feature type="domain" description="dUTPase-like" evidence="6">
    <location>
        <begin position="15"/>
        <end position="117"/>
    </location>
</feature>
<dbReference type="PANTHER" id="PTHR11241:SF0">
    <property type="entry name" value="DEOXYURIDINE 5'-TRIPHOSPHATE NUCLEOTIDOHYDROLASE"/>
    <property type="match status" value="1"/>
</dbReference>
<dbReference type="InterPro" id="IPR033704">
    <property type="entry name" value="dUTPase_trimeric"/>
</dbReference>
<comment type="pathway">
    <text evidence="1 5">Pyrimidine metabolism; dUMP biosynthesis; dUMP from dCTP (dUTP route): step 2/2.</text>
</comment>
<dbReference type="Gene3D" id="2.70.40.10">
    <property type="match status" value="1"/>
</dbReference>
<dbReference type="InterPro" id="IPR008181">
    <property type="entry name" value="dUTPase"/>
</dbReference>
<evidence type="ECO:0000256" key="4">
    <source>
        <dbReference type="ARBA" id="ARBA00023080"/>
    </source>
</evidence>
<comment type="cofactor">
    <cofactor evidence="5">
        <name>Mg(2+)</name>
        <dbReference type="ChEBI" id="CHEBI:18420"/>
    </cofactor>
</comment>
<evidence type="ECO:0000256" key="2">
    <source>
        <dbReference type="ARBA" id="ARBA00006581"/>
    </source>
</evidence>
<evidence type="ECO:0000256" key="3">
    <source>
        <dbReference type="ARBA" id="ARBA00022801"/>
    </source>
</evidence>
<dbReference type="SUPFAM" id="SSF51283">
    <property type="entry name" value="dUTPase-like"/>
    <property type="match status" value="1"/>
</dbReference>
<dbReference type="PANTHER" id="PTHR11241">
    <property type="entry name" value="DEOXYURIDINE 5'-TRIPHOSPHATE NUCLEOTIDOHYDROLASE"/>
    <property type="match status" value="1"/>
</dbReference>
<comment type="similarity">
    <text evidence="2 5">Belongs to the dUTPase family.</text>
</comment>
<dbReference type="Proteomes" id="UP001652625">
    <property type="component" value="Chromosome 06"/>
</dbReference>
<protein>
    <recommendedName>
        <fullName evidence="5">Deoxyuridine 5'-triphosphate nucleotidohydrolase</fullName>
        <shortName evidence="5">dUTPase</shortName>
        <ecNumber evidence="5">3.6.1.23</ecNumber>
    </recommendedName>
    <alternativeName>
        <fullName evidence="5">dUTP pyrophosphatase</fullName>
    </alternativeName>
</protein>
<evidence type="ECO:0000259" key="6">
    <source>
        <dbReference type="Pfam" id="PF00692"/>
    </source>
</evidence>
<evidence type="ECO:0000256" key="1">
    <source>
        <dbReference type="ARBA" id="ARBA00005142"/>
    </source>
</evidence>
<evidence type="ECO:0000256" key="5">
    <source>
        <dbReference type="RuleBase" id="RU367024"/>
    </source>
</evidence>
<reference evidence="8" key="1">
    <citation type="submission" date="2025-08" db="UniProtKB">
        <authorList>
            <consortium name="RefSeq"/>
        </authorList>
    </citation>
    <scope>IDENTIFICATION</scope>
</reference>
<proteinExistence type="inferred from homology"/>
<evidence type="ECO:0000313" key="8">
    <source>
        <dbReference type="RefSeq" id="XP_065654911.1"/>
    </source>
</evidence>
<comment type="function">
    <text evidence="5">Involved in nucleotide metabolism via production of dUMP, the immediate precursor of thymidine nucleotides, and decreases the intracellular concentration of dUTP so that uracil cannot be incorporated into DNA.</text>
</comment>
<organism evidence="7 8">
    <name type="scientific">Hydra vulgaris</name>
    <name type="common">Hydra</name>
    <name type="synonym">Hydra attenuata</name>
    <dbReference type="NCBI Taxonomy" id="6087"/>
    <lineage>
        <taxon>Eukaryota</taxon>
        <taxon>Metazoa</taxon>
        <taxon>Cnidaria</taxon>
        <taxon>Hydrozoa</taxon>
        <taxon>Hydroidolina</taxon>
        <taxon>Anthoathecata</taxon>
        <taxon>Aplanulata</taxon>
        <taxon>Hydridae</taxon>
        <taxon>Hydra</taxon>
    </lineage>
</organism>
<dbReference type="Pfam" id="PF00692">
    <property type="entry name" value="dUTPase"/>
    <property type="match status" value="1"/>
</dbReference>